<gene>
    <name evidence="3" type="ORF">UFOPK2399_00781</name>
</gene>
<proteinExistence type="predicted"/>
<dbReference type="EMBL" id="CAEZXP010000001">
    <property type="protein sequence ID" value="CAB4691960.1"/>
    <property type="molecule type" value="Genomic_DNA"/>
</dbReference>
<dbReference type="InterPro" id="IPR050327">
    <property type="entry name" value="Proton-linked_MCT"/>
</dbReference>
<dbReference type="PROSITE" id="PS50850">
    <property type="entry name" value="MFS"/>
    <property type="match status" value="1"/>
</dbReference>
<feature type="domain" description="Major facilitator superfamily (MFS) profile" evidence="2">
    <location>
        <begin position="15"/>
        <end position="416"/>
    </location>
</feature>
<feature type="transmembrane region" description="Helical" evidence="1">
    <location>
        <begin position="50"/>
        <end position="70"/>
    </location>
</feature>
<feature type="transmembrane region" description="Helical" evidence="1">
    <location>
        <begin position="235"/>
        <end position="263"/>
    </location>
</feature>
<evidence type="ECO:0000313" key="3">
    <source>
        <dbReference type="EMBL" id="CAB4691960.1"/>
    </source>
</evidence>
<feature type="transmembrane region" description="Helical" evidence="1">
    <location>
        <begin position="269"/>
        <end position="292"/>
    </location>
</feature>
<evidence type="ECO:0000256" key="1">
    <source>
        <dbReference type="SAM" id="Phobius"/>
    </source>
</evidence>
<feature type="transmembrane region" description="Helical" evidence="1">
    <location>
        <begin position="12"/>
        <end position="30"/>
    </location>
</feature>
<feature type="transmembrane region" description="Helical" evidence="1">
    <location>
        <begin position="108"/>
        <end position="127"/>
    </location>
</feature>
<dbReference type="PANTHER" id="PTHR11360">
    <property type="entry name" value="MONOCARBOXYLATE TRANSPORTER"/>
    <property type="match status" value="1"/>
</dbReference>
<name>A0A6J6NYD3_9ZZZZ</name>
<dbReference type="SUPFAM" id="SSF103473">
    <property type="entry name" value="MFS general substrate transporter"/>
    <property type="match status" value="1"/>
</dbReference>
<dbReference type="Pfam" id="PF07690">
    <property type="entry name" value="MFS_1"/>
    <property type="match status" value="1"/>
</dbReference>
<organism evidence="3">
    <name type="scientific">freshwater metagenome</name>
    <dbReference type="NCBI Taxonomy" id="449393"/>
    <lineage>
        <taxon>unclassified sequences</taxon>
        <taxon>metagenomes</taxon>
        <taxon>ecological metagenomes</taxon>
    </lineage>
</organism>
<feature type="transmembrane region" description="Helical" evidence="1">
    <location>
        <begin position="82"/>
        <end position="102"/>
    </location>
</feature>
<feature type="transmembrane region" description="Helical" evidence="1">
    <location>
        <begin position="139"/>
        <end position="163"/>
    </location>
</feature>
<accession>A0A6J6NYD3</accession>
<dbReference type="CDD" id="cd17355">
    <property type="entry name" value="MFS_YcxA_like"/>
    <property type="match status" value="1"/>
</dbReference>
<dbReference type="InterPro" id="IPR020846">
    <property type="entry name" value="MFS_dom"/>
</dbReference>
<feature type="transmembrane region" description="Helical" evidence="1">
    <location>
        <begin position="360"/>
        <end position="380"/>
    </location>
</feature>
<dbReference type="InterPro" id="IPR036259">
    <property type="entry name" value="MFS_trans_sf"/>
</dbReference>
<dbReference type="AlphaFoldDB" id="A0A6J6NYD3"/>
<sequence>MIERLIGRPLHYAWLIVIVTFVTLITTAGFRATPGVLIVPLQDEFGWSRGTISIAISLGLLLFGLTAPFSAALMDRFGVRKVILIAVTTIAVGASLTTVMNAPYQLDLLWGVVVGGATGAVSVPLAATIANRWFTTRRGLVTGILTASNASGQMIFLPALAWLATAYGWRWAALSVAFVAMLIVFPFVAIVVRDRPQSIGIEPYGATEHVPVPERSARPFRPAIDGLLLGFKSRVFWLLSATFFICGLSTNGLIGTHLIPAAIDHNMRAVTGASLLALMGLFDVIGTTLSGWLTDRVDPRHLLAWYYGLRGLAVIALPAAFGSGYALVAFAVFYGLDWVATVPPTVALTADTFGRERVGIVFGWIFAAHQFGAAAAAWLAGASRGWFGSYTYAFVSAGLLCLLASALSLAINHPTLFRRRAIPAPSPA</sequence>
<keyword evidence="1" id="KW-1133">Transmembrane helix</keyword>
<dbReference type="InterPro" id="IPR011701">
    <property type="entry name" value="MFS"/>
</dbReference>
<dbReference type="GO" id="GO:0022857">
    <property type="term" value="F:transmembrane transporter activity"/>
    <property type="evidence" value="ECO:0007669"/>
    <property type="project" value="InterPro"/>
</dbReference>
<feature type="transmembrane region" description="Helical" evidence="1">
    <location>
        <begin position="169"/>
        <end position="192"/>
    </location>
</feature>
<feature type="transmembrane region" description="Helical" evidence="1">
    <location>
        <begin position="392"/>
        <end position="411"/>
    </location>
</feature>
<protein>
    <submittedName>
        <fullName evidence="3">Unannotated protein</fullName>
    </submittedName>
</protein>
<keyword evidence="1" id="KW-0472">Membrane</keyword>
<dbReference type="PANTHER" id="PTHR11360:SF284">
    <property type="entry name" value="EG:103B4.3 PROTEIN-RELATED"/>
    <property type="match status" value="1"/>
</dbReference>
<reference evidence="3" key="1">
    <citation type="submission" date="2020-05" db="EMBL/GenBank/DDBJ databases">
        <authorList>
            <person name="Chiriac C."/>
            <person name="Salcher M."/>
            <person name="Ghai R."/>
            <person name="Kavagutti S V."/>
        </authorList>
    </citation>
    <scope>NUCLEOTIDE SEQUENCE</scope>
</reference>
<evidence type="ECO:0000259" key="2">
    <source>
        <dbReference type="PROSITE" id="PS50850"/>
    </source>
</evidence>
<keyword evidence="1" id="KW-0812">Transmembrane</keyword>
<dbReference type="Gene3D" id="1.20.1250.20">
    <property type="entry name" value="MFS general substrate transporter like domains"/>
    <property type="match status" value="2"/>
</dbReference>